<dbReference type="EMBL" id="DS268508">
    <property type="protein sequence ID" value="EFO83289.1"/>
    <property type="molecule type" value="Genomic_DNA"/>
</dbReference>
<dbReference type="AlphaFoldDB" id="E3N1C9"/>
<evidence type="ECO:0000313" key="2">
    <source>
        <dbReference type="Proteomes" id="UP000008281"/>
    </source>
</evidence>
<reference evidence="1" key="1">
    <citation type="submission" date="2007-07" db="EMBL/GenBank/DDBJ databases">
        <title>PCAP assembly of the Caenorhabditis remanei genome.</title>
        <authorList>
            <consortium name="The Caenorhabditis remanei Sequencing Consortium"/>
            <person name="Wilson R.K."/>
        </authorList>
    </citation>
    <scope>NUCLEOTIDE SEQUENCE [LARGE SCALE GENOMIC DNA]</scope>
    <source>
        <strain evidence="1">PB4641</strain>
    </source>
</reference>
<dbReference type="InParanoid" id="E3N1C9"/>
<dbReference type="Proteomes" id="UP000008281">
    <property type="component" value="Unassembled WGS sequence"/>
</dbReference>
<keyword evidence="2" id="KW-1185">Reference proteome</keyword>
<dbReference type="HOGENOM" id="CLU_042576_0_1_1"/>
<dbReference type="InterPro" id="IPR021942">
    <property type="entry name" value="DUF3557"/>
</dbReference>
<dbReference type="PANTHER" id="PTHR31379:SF1">
    <property type="entry name" value="F-BOX C PROTEIN-RELATED"/>
    <property type="match status" value="1"/>
</dbReference>
<organism evidence="2">
    <name type="scientific">Caenorhabditis remanei</name>
    <name type="common">Caenorhabditis vulgaris</name>
    <dbReference type="NCBI Taxonomy" id="31234"/>
    <lineage>
        <taxon>Eukaryota</taxon>
        <taxon>Metazoa</taxon>
        <taxon>Ecdysozoa</taxon>
        <taxon>Nematoda</taxon>
        <taxon>Chromadorea</taxon>
        <taxon>Rhabditida</taxon>
        <taxon>Rhabditina</taxon>
        <taxon>Rhabditomorpha</taxon>
        <taxon>Rhabditoidea</taxon>
        <taxon>Rhabditidae</taxon>
        <taxon>Peloderinae</taxon>
        <taxon>Caenorhabditis</taxon>
    </lineage>
</organism>
<accession>E3N1C9</accession>
<protein>
    <submittedName>
        <fullName evidence="1">Uncharacterized protein</fullName>
    </submittedName>
</protein>
<dbReference type="FunCoup" id="E3N1C9">
    <property type="interactions" value="1246"/>
</dbReference>
<sequence>MPTVPLQYETLKSVLLYIEPNIRFRISLRMPSISSLEKRIPLKIEDLKFSFFDTKVNKFSYRVGLYLDYGSNEIPFNAYGSNASGGSYKDIDQYGFTIYPGLNDVLPGDVDLRRGELYISSNDTDRIEQNLVQVLRIYKMELAERLNQQYIDDDETRRIAVGPWDELIGASTRERAAKKSVEDIQLAIETTREDLMPFNNRRNNWTPPYTACIQLSVKSTKGYQFQRVLYNKYLYEAEKAMHTKLLGNRDKTIFVKNLKFDLDNQVLRFPEGTILKIENLEVSGWSSSHFECLTNIIDPSSFPIQQLKMTSSLSSPDFRHSIAREAKSLIINNDTNEIDSWTPILLNLINRRVCLMNENRRDPPNNYVDLIENWLERGRPVGTTFSMGLKNENTAKQCLDTLKQRENVLGSSEKQVQLRINASLTLTVFYVEQPEDSFPCDSESKYRLRLKVVRNRSE</sequence>
<proteinExistence type="predicted"/>
<dbReference type="Pfam" id="PF12078">
    <property type="entry name" value="DUF3557"/>
    <property type="match status" value="1"/>
</dbReference>
<name>E3N1C9_CAERE</name>
<dbReference type="PANTHER" id="PTHR31379">
    <property type="entry name" value="F-BOX C PROTEIN-RELATED-RELATED"/>
    <property type="match status" value="1"/>
</dbReference>
<evidence type="ECO:0000313" key="1">
    <source>
        <dbReference type="EMBL" id="EFO83289.1"/>
    </source>
</evidence>
<gene>
    <name evidence="1" type="ORF">CRE_13584</name>
</gene>